<gene>
    <name evidence="3" type="ORF">GDS87_14900</name>
</gene>
<feature type="domain" description="SLH" evidence="2">
    <location>
        <begin position="10"/>
        <end position="46"/>
    </location>
</feature>
<evidence type="ECO:0000313" key="3">
    <source>
        <dbReference type="EMBL" id="QGG52147.1"/>
    </source>
</evidence>
<accession>A0ABX6DE48</accession>
<name>A0ABX6DE48_9BACI</name>
<organism evidence="3 4">
    <name type="scientific">Lysinibacillus pakistanensis</name>
    <dbReference type="NCBI Taxonomy" id="759811"/>
    <lineage>
        <taxon>Bacteria</taxon>
        <taxon>Bacillati</taxon>
        <taxon>Bacillota</taxon>
        <taxon>Bacilli</taxon>
        <taxon>Bacillales</taxon>
        <taxon>Bacillaceae</taxon>
        <taxon>Lysinibacillus</taxon>
    </lineage>
</organism>
<keyword evidence="4" id="KW-1185">Reference proteome</keyword>
<keyword evidence="1" id="KW-0732">Signal</keyword>
<dbReference type="InterPro" id="IPR001119">
    <property type="entry name" value="SLH_dom"/>
</dbReference>
<protein>
    <recommendedName>
        <fullName evidence="2">SLH domain-containing protein</fullName>
    </recommendedName>
</protein>
<evidence type="ECO:0000259" key="2">
    <source>
        <dbReference type="Pfam" id="PF00395"/>
    </source>
</evidence>
<evidence type="ECO:0000313" key="4">
    <source>
        <dbReference type="Proteomes" id="UP000373269"/>
    </source>
</evidence>
<sequence length="106" mass="12172">MGLQAKQPAPFNDIANYADQSKDEIGAAYQAGIIKGYEGKFNPGALVMCRNKNKMSPFSYTKRWHFYFERQIFWKRTFNGKKVNNTFTCSINLDIGIFSSKVNNWG</sequence>
<proteinExistence type="predicted"/>
<dbReference type="Pfam" id="PF00395">
    <property type="entry name" value="SLH"/>
    <property type="match status" value="1"/>
</dbReference>
<dbReference type="Proteomes" id="UP000373269">
    <property type="component" value="Chromosome"/>
</dbReference>
<dbReference type="EMBL" id="CP045835">
    <property type="protein sequence ID" value="QGG52147.1"/>
    <property type="molecule type" value="Genomic_DNA"/>
</dbReference>
<dbReference type="RefSeq" id="WP_369593140.1">
    <property type="nucleotide sequence ID" value="NZ_CP045835.1"/>
</dbReference>
<evidence type="ECO:0000256" key="1">
    <source>
        <dbReference type="ARBA" id="ARBA00022729"/>
    </source>
</evidence>
<reference evidence="3 4" key="1">
    <citation type="submission" date="2019-11" db="EMBL/GenBank/DDBJ databases">
        <title>Whole Genome Sequencing and Comparative Genomic Analyses of Lysinibacillus pakistanensis LZH-9, a Halotolerant Strain with Excellent COD Removal Capability.</title>
        <authorList>
            <person name="Zhou H."/>
        </authorList>
    </citation>
    <scope>NUCLEOTIDE SEQUENCE [LARGE SCALE GENOMIC DNA]</scope>
    <source>
        <strain evidence="3 4">LZH-9</strain>
    </source>
</reference>